<dbReference type="GO" id="GO:0017004">
    <property type="term" value="P:cytochrome complex assembly"/>
    <property type="evidence" value="ECO:0007669"/>
    <property type="project" value="UniProtKB-KW"/>
</dbReference>
<dbReference type="SUPFAM" id="SSF52833">
    <property type="entry name" value="Thioredoxin-like"/>
    <property type="match status" value="1"/>
</dbReference>
<evidence type="ECO:0000313" key="9">
    <source>
        <dbReference type="Proteomes" id="UP000275356"/>
    </source>
</evidence>
<dbReference type="GO" id="GO:0030313">
    <property type="term" value="C:cell envelope"/>
    <property type="evidence" value="ECO:0007669"/>
    <property type="project" value="UniProtKB-SubCell"/>
</dbReference>
<dbReference type="PROSITE" id="PS51257">
    <property type="entry name" value="PROKAR_LIPOPROTEIN"/>
    <property type="match status" value="1"/>
</dbReference>
<evidence type="ECO:0000256" key="6">
    <source>
        <dbReference type="SAM" id="SignalP"/>
    </source>
</evidence>
<dbReference type="PANTHER" id="PTHR42852">
    <property type="entry name" value="THIOL:DISULFIDE INTERCHANGE PROTEIN DSBE"/>
    <property type="match status" value="1"/>
</dbReference>
<dbReference type="RefSeq" id="WP_245967895.1">
    <property type="nucleotide sequence ID" value="NZ_CALFQU010000013.1"/>
</dbReference>
<evidence type="ECO:0000256" key="1">
    <source>
        <dbReference type="ARBA" id="ARBA00004196"/>
    </source>
</evidence>
<gene>
    <name evidence="8" type="ORF">EDD28_0668</name>
</gene>
<dbReference type="GO" id="GO:0016491">
    <property type="term" value="F:oxidoreductase activity"/>
    <property type="evidence" value="ECO:0007669"/>
    <property type="project" value="InterPro"/>
</dbReference>
<evidence type="ECO:0000259" key="7">
    <source>
        <dbReference type="PROSITE" id="PS51352"/>
    </source>
</evidence>
<comment type="subcellular location">
    <subcellularLocation>
        <location evidence="1">Cell envelope</location>
    </subcellularLocation>
</comment>
<dbReference type="InterPro" id="IPR036249">
    <property type="entry name" value="Thioredoxin-like_sf"/>
</dbReference>
<evidence type="ECO:0000256" key="4">
    <source>
        <dbReference type="ARBA" id="ARBA00023157"/>
    </source>
</evidence>
<keyword evidence="4" id="KW-1015">Disulfide bond</keyword>
<dbReference type="GO" id="GO:0016209">
    <property type="term" value="F:antioxidant activity"/>
    <property type="evidence" value="ECO:0007669"/>
    <property type="project" value="InterPro"/>
</dbReference>
<dbReference type="CDD" id="cd02966">
    <property type="entry name" value="TlpA_like_family"/>
    <property type="match status" value="1"/>
</dbReference>
<accession>A0A3N2D9E8</accession>
<dbReference type="Pfam" id="PF00578">
    <property type="entry name" value="AhpC-TSA"/>
    <property type="match status" value="1"/>
</dbReference>
<organism evidence="8 9">
    <name type="scientific">Salana multivorans</name>
    <dbReference type="NCBI Taxonomy" id="120377"/>
    <lineage>
        <taxon>Bacteria</taxon>
        <taxon>Bacillati</taxon>
        <taxon>Actinomycetota</taxon>
        <taxon>Actinomycetes</taxon>
        <taxon>Micrococcales</taxon>
        <taxon>Beutenbergiaceae</taxon>
        <taxon>Salana</taxon>
    </lineage>
</organism>
<evidence type="ECO:0000256" key="3">
    <source>
        <dbReference type="ARBA" id="ARBA00022968"/>
    </source>
</evidence>
<protein>
    <submittedName>
        <fullName evidence="8">Peroxiredoxin</fullName>
    </submittedName>
</protein>
<keyword evidence="2" id="KW-0201">Cytochrome c-type biogenesis</keyword>
<keyword evidence="9" id="KW-1185">Reference proteome</keyword>
<dbReference type="AlphaFoldDB" id="A0A3N2D9E8"/>
<keyword evidence="6" id="KW-0732">Signal</keyword>
<sequence length="203" mass="20870">MRSGARRRTAATGAAALLAVATLLAGCSGSSAPADDPEVAEAGYQAGDGSITLFAPADRTEAVELAGVTFDGVELDLADYRGDVVLLNFWYADCPPCRVEAPDLAALATDYADRGLRVVGINARDDADRVASFTESFGITYPMLEDSDASAVSALQGVVPLSAYPTTVVLDREGRPAARVLGLTDAATLGGLVDDVLAESSRG</sequence>
<proteinExistence type="predicted"/>
<feature type="chain" id="PRO_5018298327" evidence="6">
    <location>
        <begin position="35"/>
        <end position="203"/>
    </location>
</feature>
<name>A0A3N2D9E8_9MICO</name>
<dbReference type="PROSITE" id="PS51352">
    <property type="entry name" value="THIOREDOXIN_2"/>
    <property type="match status" value="1"/>
</dbReference>
<feature type="signal peptide" evidence="6">
    <location>
        <begin position="1"/>
        <end position="34"/>
    </location>
</feature>
<keyword evidence="5" id="KW-0676">Redox-active center</keyword>
<dbReference type="InterPro" id="IPR013766">
    <property type="entry name" value="Thioredoxin_domain"/>
</dbReference>
<keyword evidence="3" id="KW-0812">Transmembrane</keyword>
<evidence type="ECO:0000256" key="5">
    <source>
        <dbReference type="ARBA" id="ARBA00023284"/>
    </source>
</evidence>
<evidence type="ECO:0000313" key="8">
    <source>
        <dbReference type="EMBL" id="ROR96094.1"/>
    </source>
</evidence>
<evidence type="ECO:0000256" key="2">
    <source>
        <dbReference type="ARBA" id="ARBA00022748"/>
    </source>
</evidence>
<dbReference type="Gene3D" id="3.40.30.10">
    <property type="entry name" value="Glutaredoxin"/>
    <property type="match status" value="1"/>
</dbReference>
<dbReference type="EMBL" id="RKHQ01000001">
    <property type="protein sequence ID" value="ROR96094.1"/>
    <property type="molecule type" value="Genomic_DNA"/>
</dbReference>
<dbReference type="PANTHER" id="PTHR42852:SF6">
    <property type="entry name" value="THIOL:DISULFIDE INTERCHANGE PROTEIN DSBE"/>
    <property type="match status" value="1"/>
</dbReference>
<dbReference type="InterPro" id="IPR000866">
    <property type="entry name" value="AhpC/TSA"/>
</dbReference>
<feature type="domain" description="Thioredoxin" evidence="7">
    <location>
        <begin position="54"/>
        <end position="198"/>
    </location>
</feature>
<reference evidence="8 9" key="1">
    <citation type="submission" date="2018-11" db="EMBL/GenBank/DDBJ databases">
        <title>Sequencing the genomes of 1000 actinobacteria strains.</title>
        <authorList>
            <person name="Klenk H.-P."/>
        </authorList>
    </citation>
    <scope>NUCLEOTIDE SEQUENCE [LARGE SCALE GENOMIC DNA]</scope>
    <source>
        <strain evidence="8 9">DSM 13521</strain>
    </source>
</reference>
<dbReference type="Proteomes" id="UP000275356">
    <property type="component" value="Unassembled WGS sequence"/>
</dbReference>
<comment type="caution">
    <text evidence="8">The sequence shown here is derived from an EMBL/GenBank/DDBJ whole genome shotgun (WGS) entry which is preliminary data.</text>
</comment>
<dbReference type="InterPro" id="IPR050553">
    <property type="entry name" value="Thioredoxin_ResA/DsbE_sf"/>
</dbReference>
<keyword evidence="3" id="KW-0735">Signal-anchor</keyword>